<evidence type="ECO:0000313" key="7">
    <source>
        <dbReference type="Proteomes" id="UP000261420"/>
    </source>
</evidence>
<comment type="subcellular location">
    <subcellularLocation>
        <location evidence="1">Membrane</location>
    </subcellularLocation>
</comment>
<sequence length="211" mass="23391">MWRELLRFHMFCIWFVYLDAAVLITVDTGSNMKVKPGEDATLHCGRDGATIGVLTWKKLNIYLLFFRDNHLVANFQDPSYRDRVALIDPELKSGDGSVVLRNITFEDAGRYECYLKEEQLGRNKRDTGIRSVIDLIVEDDRGPTVDGGNEDGHVGLMVGLSVAGGVVAVAVAAAAVKCRNSEVSSVRRERCSSWRCFCCSGSGTPHLFSCH</sequence>
<dbReference type="GO" id="GO:0001817">
    <property type="term" value="P:regulation of cytokine production"/>
    <property type="evidence" value="ECO:0007669"/>
    <property type="project" value="TreeGrafter"/>
</dbReference>
<dbReference type="InterPro" id="IPR013106">
    <property type="entry name" value="Ig_V-set"/>
</dbReference>
<dbReference type="Pfam" id="PF07686">
    <property type="entry name" value="V-set"/>
    <property type="match status" value="1"/>
</dbReference>
<evidence type="ECO:0000256" key="2">
    <source>
        <dbReference type="ARBA" id="ARBA00023136"/>
    </source>
</evidence>
<evidence type="ECO:0000256" key="1">
    <source>
        <dbReference type="ARBA" id="ARBA00004370"/>
    </source>
</evidence>
<feature type="domain" description="Ig-like" evidence="5">
    <location>
        <begin position="20"/>
        <end position="113"/>
    </location>
</feature>
<evidence type="ECO:0000256" key="4">
    <source>
        <dbReference type="SAM" id="Phobius"/>
    </source>
</evidence>
<accession>A0A3B4T4R4</accession>
<dbReference type="SMART" id="SM00409">
    <property type="entry name" value="IG"/>
    <property type="match status" value="1"/>
</dbReference>
<dbReference type="GO" id="GO:0009897">
    <property type="term" value="C:external side of plasma membrane"/>
    <property type="evidence" value="ECO:0007669"/>
    <property type="project" value="TreeGrafter"/>
</dbReference>
<dbReference type="GO" id="GO:0050852">
    <property type="term" value="P:T cell receptor signaling pathway"/>
    <property type="evidence" value="ECO:0007669"/>
    <property type="project" value="TreeGrafter"/>
</dbReference>
<dbReference type="GeneTree" id="ENSGT01120000273858"/>
<reference evidence="6" key="2">
    <citation type="submission" date="2025-09" db="UniProtKB">
        <authorList>
            <consortium name="Ensembl"/>
        </authorList>
    </citation>
    <scope>IDENTIFICATION</scope>
</reference>
<dbReference type="SUPFAM" id="SSF48726">
    <property type="entry name" value="Immunoglobulin"/>
    <property type="match status" value="1"/>
</dbReference>
<feature type="transmembrane region" description="Helical" evidence="4">
    <location>
        <begin position="6"/>
        <end position="26"/>
    </location>
</feature>
<dbReference type="Proteomes" id="UP000261420">
    <property type="component" value="Unplaced"/>
</dbReference>
<reference evidence="6" key="1">
    <citation type="submission" date="2025-08" db="UniProtKB">
        <authorList>
            <consortium name="Ensembl"/>
        </authorList>
    </citation>
    <scope>IDENTIFICATION</scope>
</reference>
<dbReference type="InterPro" id="IPR003598">
    <property type="entry name" value="Ig_sub2"/>
</dbReference>
<feature type="transmembrane region" description="Helical" evidence="4">
    <location>
        <begin position="154"/>
        <end position="176"/>
    </location>
</feature>
<dbReference type="PANTHER" id="PTHR24100">
    <property type="entry name" value="BUTYROPHILIN"/>
    <property type="match status" value="1"/>
</dbReference>
<dbReference type="OMA" id="KCRNSEV"/>
<keyword evidence="4" id="KW-0812">Transmembrane</keyword>
<dbReference type="GO" id="GO:0005102">
    <property type="term" value="F:signaling receptor binding"/>
    <property type="evidence" value="ECO:0007669"/>
    <property type="project" value="TreeGrafter"/>
</dbReference>
<dbReference type="InterPro" id="IPR036179">
    <property type="entry name" value="Ig-like_dom_sf"/>
</dbReference>
<dbReference type="Gene3D" id="2.60.40.10">
    <property type="entry name" value="Immunoglobulins"/>
    <property type="match status" value="1"/>
</dbReference>
<dbReference type="AlphaFoldDB" id="A0A3B4T4R4"/>
<proteinExistence type="predicted"/>
<dbReference type="Ensembl" id="ENSSDUT00000001185.1">
    <property type="protein sequence ID" value="ENSSDUP00000001138.1"/>
    <property type="gene ID" value="ENSSDUG00000000924.1"/>
</dbReference>
<keyword evidence="4" id="KW-1133">Transmembrane helix</keyword>
<name>A0A3B4T4R4_SERDU</name>
<keyword evidence="2 4" id="KW-0472">Membrane</keyword>
<evidence type="ECO:0000259" key="5">
    <source>
        <dbReference type="PROSITE" id="PS50835"/>
    </source>
</evidence>
<keyword evidence="7" id="KW-1185">Reference proteome</keyword>
<evidence type="ECO:0000313" key="6">
    <source>
        <dbReference type="Ensembl" id="ENSSDUP00000001138.1"/>
    </source>
</evidence>
<dbReference type="InterPro" id="IPR003599">
    <property type="entry name" value="Ig_sub"/>
</dbReference>
<dbReference type="InterPro" id="IPR013783">
    <property type="entry name" value="Ig-like_fold"/>
</dbReference>
<dbReference type="SMART" id="SM00408">
    <property type="entry name" value="IGc2"/>
    <property type="match status" value="1"/>
</dbReference>
<dbReference type="PANTHER" id="PTHR24100:SF151">
    <property type="entry name" value="ICOS LIGAND"/>
    <property type="match status" value="1"/>
</dbReference>
<protein>
    <recommendedName>
        <fullName evidence="5">Ig-like domain-containing protein</fullName>
    </recommendedName>
</protein>
<dbReference type="STRING" id="41447.ENSSDUP00000001138"/>
<dbReference type="PROSITE" id="PS50835">
    <property type="entry name" value="IG_LIKE"/>
    <property type="match status" value="1"/>
</dbReference>
<evidence type="ECO:0000256" key="3">
    <source>
        <dbReference type="ARBA" id="ARBA00023319"/>
    </source>
</evidence>
<dbReference type="InterPro" id="IPR050504">
    <property type="entry name" value="IgSF_BTN/MOG"/>
</dbReference>
<organism evidence="6 7">
    <name type="scientific">Seriola dumerili</name>
    <name type="common">Greater amberjack</name>
    <name type="synonym">Caranx dumerili</name>
    <dbReference type="NCBI Taxonomy" id="41447"/>
    <lineage>
        <taxon>Eukaryota</taxon>
        <taxon>Metazoa</taxon>
        <taxon>Chordata</taxon>
        <taxon>Craniata</taxon>
        <taxon>Vertebrata</taxon>
        <taxon>Euteleostomi</taxon>
        <taxon>Actinopterygii</taxon>
        <taxon>Neopterygii</taxon>
        <taxon>Teleostei</taxon>
        <taxon>Neoteleostei</taxon>
        <taxon>Acanthomorphata</taxon>
        <taxon>Carangaria</taxon>
        <taxon>Carangiformes</taxon>
        <taxon>Carangidae</taxon>
        <taxon>Seriola</taxon>
    </lineage>
</organism>
<keyword evidence="3" id="KW-0393">Immunoglobulin domain</keyword>
<dbReference type="InterPro" id="IPR007110">
    <property type="entry name" value="Ig-like_dom"/>
</dbReference>